<name>A0A7I8W3D2_9ANNE</name>
<gene>
    <name evidence="3" type="ORF">DGYR_LOCUS10460</name>
</gene>
<keyword evidence="2" id="KW-0472">Membrane</keyword>
<evidence type="ECO:0000256" key="2">
    <source>
        <dbReference type="SAM" id="Phobius"/>
    </source>
</evidence>
<proteinExistence type="predicted"/>
<feature type="region of interest" description="Disordered" evidence="1">
    <location>
        <begin position="83"/>
        <end position="123"/>
    </location>
</feature>
<evidence type="ECO:0000256" key="1">
    <source>
        <dbReference type="SAM" id="MobiDB-lite"/>
    </source>
</evidence>
<feature type="compositionally biased region" description="Basic and acidic residues" evidence="1">
    <location>
        <begin position="87"/>
        <end position="106"/>
    </location>
</feature>
<comment type="caution">
    <text evidence="3">The sequence shown here is derived from an EMBL/GenBank/DDBJ whole genome shotgun (WGS) entry which is preliminary data.</text>
</comment>
<reference evidence="3 4" key="1">
    <citation type="submission" date="2020-08" db="EMBL/GenBank/DDBJ databases">
        <authorList>
            <person name="Hejnol A."/>
        </authorList>
    </citation>
    <scope>NUCLEOTIDE SEQUENCE [LARGE SCALE GENOMIC DNA]</scope>
</reference>
<organism evidence="3 4">
    <name type="scientific">Dimorphilus gyrociliatus</name>
    <dbReference type="NCBI Taxonomy" id="2664684"/>
    <lineage>
        <taxon>Eukaryota</taxon>
        <taxon>Metazoa</taxon>
        <taxon>Spiralia</taxon>
        <taxon>Lophotrochozoa</taxon>
        <taxon>Annelida</taxon>
        <taxon>Polychaeta</taxon>
        <taxon>Polychaeta incertae sedis</taxon>
        <taxon>Dinophilidae</taxon>
        <taxon>Dimorphilus</taxon>
    </lineage>
</organism>
<sequence length="141" mass="15923">MPPAEDSSYKTCAFIKEGKLRADDCSKNLKALCYLDDLYTTKATVGKYSDSSFSLMAPLLGIAIGVTCFVLIVLIIVGYKKRKREKKAIEQPEENKEDINSEDHFSHGTVFDSTDYGINSEARTPKDSWRWKGVDHVDFKM</sequence>
<dbReference type="EMBL" id="CAJFCJ010000018">
    <property type="protein sequence ID" value="CAD5122683.1"/>
    <property type="molecule type" value="Genomic_DNA"/>
</dbReference>
<evidence type="ECO:0000313" key="3">
    <source>
        <dbReference type="EMBL" id="CAD5122683.1"/>
    </source>
</evidence>
<keyword evidence="4" id="KW-1185">Reference proteome</keyword>
<dbReference type="Proteomes" id="UP000549394">
    <property type="component" value="Unassembled WGS sequence"/>
</dbReference>
<evidence type="ECO:0000313" key="4">
    <source>
        <dbReference type="Proteomes" id="UP000549394"/>
    </source>
</evidence>
<feature type="transmembrane region" description="Helical" evidence="2">
    <location>
        <begin position="55"/>
        <end position="79"/>
    </location>
</feature>
<accession>A0A7I8W3D2</accession>
<protein>
    <submittedName>
        <fullName evidence="3">DgyrCDS11093</fullName>
    </submittedName>
</protein>
<keyword evidence="2" id="KW-0812">Transmembrane</keyword>
<dbReference type="AlphaFoldDB" id="A0A7I8W3D2"/>
<keyword evidence="2" id="KW-1133">Transmembrane helix</keyword>